<dbReference type="EC" id="6.2.1.14" evidence="8"/>
<name>A0A8J7RFY4_METVO</name>
<dbReference type="GO" id="GO:0009102">
    <property type="term" value="P:biotin biosynthetic process"/>
    <property type="evidence" value="ECO:0007669"/>
    <property type="project" value="UniProtKB-KW"/>
</dbReference>
<dbReference type="RefSeq" id="WP_209590202.1">
    <property type="nucleotide sequence ID" value="NZ_JAGGMU010000001.1"/>
</dbReference>
<reference evidence="8" key="1">
    <citation type="submission" date="2021-03" db="EMBL/GenBank/DDBJ databases">
        <title>Genomic Encyclopedia of Type Strains, Phase IV (KMG-V): Genome sequencing to study the core and pangenomes of soil and plant-associated prokaryotes.</title>
        <authorList>
            <person name="Whitman W."/>
        </authorList>
    </citation>
    <scope>NUCLEOTIDE SEQUENCE</scope>
    <source>
        <strain evidence="8">C4</strain>
    </source>
</reference>
<dbReference type="Pfam" id="PF03744">
    <property type="entry name" value="BioW"/>
    <property type="match status" value="1"/>
</dbReference>
<keyword evidence="6" id="KW-0067">ATP-binding</keyword>
<evidence type="ECO:0000256" key="4">
    <source>
        <dbReference type="ARBA" id="ARBA00022741"/>
    </source>
</evidence>
<comment type="subunit">
    <text evidence="2">Homodimer.</text>
</comment>
<keyword evidence="5" id="KW-0093">Biotin biosynthesis</keyword>
<dbReference type="GO" id="GO:0005524">
    <property type="term" value="F:ATP binding"/>
    <property type="evidence" value="ECO:0007669"/>
    <property type="project" value="UniProtKB-KW"/>
</dbReference>
<dbReference type="Proteomes" id="UP000740329">
    <property type="component" value="Unassembled WGS sequence"/>
</dbReference>
<evidence type="ECO:0000313" key="8">
    <source>
        <dbReference type="EMBL" id="MBP2200830.1"/>
    </source>
</evidence>
<keyword evidence="4" id="KW-0547">Nucleotide-binding</keyword>
<dbReference type="OrthoDB" id="65815at2157"/>
<dbReference type="NCBIfam" id="NF002360">
    <property type="entry name" value="PRK01322.1"/>
    <property type="match status" value="1"/>
</dbReference>
<protein>
    <submittedName>
        <fullName evidence="8">6-carboxyhexanoate--CoA ligase</fullName>
        <ecNumber evidence="8">6.2.1.14</ecNumber>
    </submittedName>
</protein>
<dbReference type="GO" id="GO:0042410">
    <property type="term" value="F:6-carboxyhexanoate-CoA ligase activity"/>
    <property type="evidence" value="ECO:0007669"/>
    <property type="project" value="UniProtKB-EC"/>
</dbReference>
<evidence type="ECO:0000256" key="1">
    <source>
        <dbReference type="ARBA" id="ARBA00001946"/>
    </source>
</evidence>
<keyword evidence="3 8" id="KW-0436">Ligase</keyword>
<dbReference type="EMBL" id="JAGGMV010000001">
    <property type="protein sequence ID" value="MBP2200830.1"/>
    <property type="molecule type" value="Genomic_DNA"/>
</dbReference>
<evidence type="ECO:0000256" key="5">
    <source>
        <dbReference type="ARBA" id="ARBA00022756"/>
    </source>
</evidence>
<keyword evidence="7" id="KW-0460">Magnesium</keyword>
<comment type="cofactor">
    <cofactor evidence="1">
        <name>Mg(2+)</name>
        <dbReference type="ChEBI" id="CHEBI:18420"/>
    </cofactor>
</comment>
<evidence type="ECO:0000313" key="9">
    <source>
        <dbReference type="Proteomes" id="UP000740329"/>
    </source>
</evidence>
<organism evidence="8 9">
    <name type="scientific">Methanococcus voltae</name>
    <dbReference type="NCBI Taxonomy" id="2188"/>
    <lineage>
        <taxon>Archaea</taxon>
        <taxon>Methanobacteriati</taxon>
        <taxon>Methanobacteriota</taxon>
        <taxon>Methanomada group</taxon>
        <taxon>Methanococci</taxon>
        <taxon>Methanococcales</taxon>
        <taxon>Methanococcaceae</taxon>
        <taxon>Methanococcus</taxon>
    </lineage>
</organism>
<dbReference type="AlphaFoldDB" id="A0A8J7RFY4"/>
<evidence type="ECO:0000256" key="2">
    <source>
        <dbReference type="ARBA" id="ARBA00011738"/>
    </source>
</evidence>
<proteinExistence type="predicted"/>
<evidence type="ECO:0000256" key="7">
    <source>
        <dbReference type="ARBA" id="ARBA00022842"/>
    </source>
</evidence>
<sequence>MKEEDEQEYYSLKMRASNEKKHISGAERLLKVEKVENIEEVASELVSRALNHENGIPDFISLKVEKINQKIKKIPHIPIVYNKDNIGIICEKNYEMSNKTNSRNYCRELLKNKFKEFGVNDVLCEFLIKLGFEIIDEGGMRGAAIISLDGSRLDIAFNDDVDKGVRVKNIDTDDNLKEKIRKNDLYTERTIDAIAIASKVIDLGIVAELCTSDNPSYTTGYVATEDGYFRIKNLKELGETGGRVFYVTNLNEQSLKELIDNLENKPYLIY</sequence>
<comment type="caution">
    <text evidence="8">The sequence shown here is derived from an EMBL/GenBank/DDBJ whole genome shotgun (WGS) entry which is preliminary data.</text>
</comment>
<accession>A0A8J7RFY4</accession>
<gene>
    <name evidence="8" type="ORF">J3E07_000228</name>
</gene>
<evidence type="ECO:0000256" key="3">
    <source>
        <dbReference type="ARBA" id="ARBA00022598"/>
    </source>
</evidence>
<dbReference type="InterPro" id="IPR005499">
    <property type="entry name" value="BioW"/>
</dbReference>
<evidence type="ECO:0000256" key="6">
    <source>
        <dbReference type="ARBA" id="ARBA00022840"/>
    </source>
</evidence>